<evidence type="ECO:0000256" key="5">
    <source>
        <dbReference type="ARBA" id="ARBA00023180"/>
    </source>
</evidence>
<name>A0ABR2MP15_9ASPA</name>
<keyword evidence="5" id="KW-0325">Glycoprotein</keyword>
<organism evidence="7 8">
    <name type="scientific">Platanthera guangdongensis</name>
    <dbReference type="NCBI Taxonomy" id="2320717"/>
    <lineage>
        <taxon>Eukaryota</taxon>
        <taxon>Viridiplantae</taxon>
        <taxon>Streptophyta</taxon>
        <taxon>Embryophyta</taxon>
        <taxon>Tracheophyta</taxon>
        <taxon>Spermatophyta</taxon>
        <taxon>Magnoliopsida</taxon>
        <taxon>Liliopsida</taxon>
        <taxon>Asparagales</taxon>
        <taxon>Orchidaceae</taxon>
        <taxon>Orchidoideae</taxon>
        <taxon>Orchideae</taxon>
        <taxon>Orchidinae</taxon>
        <taxon>Platanthera</taxon>
    </lineage>
</organism>
<keyword evidence="4" id="KW-0732">Signal</keyword>
<dbReference type="InterPro" id="IPR006946">
    <property type="entry name" value="DGR2-like_dom"/>
</dbReference>
<evidence type="ECO:0000313" key="8">
    <source>
        <dbReference type="Proteomes" id="UP001412067"/>
    </source>
</evidence>
<evidence type="ECO:0000259" key="6">
    <source>
        <dbReference type="Pfam" id="PF04862"/>
    </source>
</evidence>
<dbReference type="Pfam" id="PF04862">
    <property type="entry name" value="DUF642"/>
    <property type="match status" value="1"/>
</dbReference>
<evidence type="ECO:0000256" key="2">
    <source>
        <dbReference type="ARBA" id="ARBA00022512"/>
    </source>
</evidence>
<sequence length="217" mass="23683">MLAPFATLPLGRAPFSDSTLPTNGDFELGAKSSDLNGTVVLSSGGIPEWEISGFAEYIPFGHKQGDMLLVVPEGSFAVRLDNDTFIRKKILLTAGLRYSLTFSAARTCAQSERLNISVTPYSDTLPIQTTYNNNDWDSYAWVFLAKVAAVDLVIHNPGVEEDPACGPLIDVVAIRTLSPPRPTNTNLLKIHSFEEIPFFLPNTSWGVIIPPNIEDDS</sequence>
<feature type="domain" description="DUF642" evidence="6">
    <location>
        <begin position="22"/>
        <end position="175"/>
    </location>
</feature>
<comment type="subcellular location">
    <subcellularLocation>
        <location evidence="1">Secreted</location>
        <location evidence="1">Cell wall</location>
    </subcellularLocation>
</comment>
<dbReference type="PANTHER" id="PTHR31265">
    <property type="entry name" value="OS02G0527500 PROTEIN-RELATED"/>
    <property type="match status" value="1"/>
</dbReference>
<keyword evidence="8" id="KW-1185">Reference proteome</keyword>
<evidence type="ECO:0000313" key="7">
    <source>
        <dbReference type="EMBL" id="KAK8965424.1"/>
    </source>
</evidence>
<gene>
    <name evidence="7" type="ORF">KSP40_PGU020176</name>
</gene>
<proteinExistence type="predicted"/>
<dbReference type="InterPro" id="IPR008979">
    <property type="entry name" value="Galactose-bd-like_sf"/>
</dbReference>
<evidence type="ECO:0000256" key="4">
    <source>
        <dbReference type="ARBA" id="ARBA00022729"/>
    </source>
</evidence>
<evidence type="ECO:0000256" key="1">
    <source>
        <dbReference type="ARBA" id="ARBA00004191"/>
    </source>
</evidence>
<comment type="caution">
    <text evidence="7">The sequence shown here is derived from an EMBL/GenBank/DDBJ whole genome shotgun (WGS) entry which is preliminary data.</text>
</comment>
<protein>
    <recommendedName>
        <fullName evidence="6">DUF642 domain-containing protein</fullName>
    </recommendedName>
</protein>
<evidence type="ECO:0000256" key="3">
    <source>
        <dbReference type="ARBA" id="ARBA00022525"/>
    </source>
</evidence>
<dbReference type="EMBL" id="JBBWWR010000006">
    <property type="protein sequence ID" value="KAK8965424.1"/>
    <property type="molecule type" value="Genomic_DNA"/>
</dbReference>
<dbReference type="PANTHER" id="PTHR31265:SF3">
    <property type="entry name" value="OS02G0205200 PROTEIN"/>
    <property type="match status" value="1"/>
</dbReference>
<reference evidence="7 8" key="1">
    <citation type="journal article" date="2022" name="Nat. Plants">
        <title>Genomes of leafy and leafless Platanthera orchids illuminate the evolution of mycoheterotrophy.</title>
        <authorList>
            <person name="Li M.H."/>
            <person name="Liu K.W."/>
            <person name="Li Z."/>
            <person name="Lu H.C."/>
            <person name="Ye Q.L."/>
            <person name="Zhang D."/>
            <person name="Wang J.Y."/>
            <person name="Li Y.F."/>
            <person name="Zhong Z.M."/>
            <person name="Liu X."/>
            <person name="Yu X."/>
            <person name="Liu D.K."/>
            <person name="Tu X.D."/>
            <person name="Liu B."/>
            <person name="Hao Y."/>
            <person name="Liao X.Y."/>
            <person name="Jiang Y.T."/>
            <person name="Sun W.H."/>
            <person name="Chen J."/>
            <person name="Chen Y.Q."/>
            <person name="Ai Y."/>
            <person name="Zhai J.W."/>
            <person name="Wu S.S."/>
            <person name="Zhou Z."/>
            <person name="Hsiao Y.Y."/>
            <person name="Wu W.L."/>
            <person name="Chen Y.Y."/>
            <person name="Lin Y.F."/>
            <person name="Hsu J.L."/>
            <person name="Li C.Y."/>
            <person name="Wang Z.W."/>
            <person name="Zhao X."/>
            <person name="Zhong W.Y."/>
            <person name="Ma X.K."/>
            <person name="Ma L."/>
            <person name="Huang J."/>
            <person name="Chen G.Z."/>
            <person name="Huang M.Z."/>
            <person name="Huang L."/>
            <person name="Peng D.H."/>
            <person name="Luo Y.B."/>
            <person name="Zou S.Q."/>
            <person name="Chen S.P."/>
            <person name="Lan S."/>
            <person name="Tsai W.C."/>
            <person name="Van de Peer Y."/>
            <person name="Liu Z.J."/>
        </authorList>
    </citation>
    <scope>NUCLEOTIDE SEQUENCE [LARGE SCALE GENOMIC DNA]</scope>
    <source>
        <strain evidence="7">Lor288</strain>
    </source>
</reference>
<keyword evidence="3" id="KW-0964">Secreted</keyword>
<dbReference type="SUPFAM" id="SSF49785">
    <property type="entry name" value="Galactose-binding domain-like"/>
    <property type="match status" value="1"/>
</dbReference>
<accession>A0ABR2MP15</accession>
<dbReference type="Proteomes" id="UP001412067">
    <property type="component" value="Unassembled WGS sequence"/>
</dbReference>
<keyword evidence="2" id="KW-0134">Cell wall</keyword>
<dbReference type="InterPro" id="IPR052437">
    <property type="entry name" value="Pectin_Meth_Modulator"/>
</dbReference>